<evidence type="ECO:0000259" key="3">
    <source>
        <dbReference type="Pfam" id="PF09648"/>
    </source>
</evidence>
<proteinExistence type="predicted"/>
<comment type="caution">
    <text evidence="4">The sequence shown here is derived from an EMBL/GenBank/DDBJ whole genome shotgun (WGS) entry which is preliminary data.</text>
</comment>
<feature type="compositionally biased region" description="Low complexity" evidence="1">
    <location>
        <begin position="282"/>
        <end position="297"/>
    </location>
</feature>
<dbReference type="EMBL" id="JBHUFF010000006">
    <property type="protein sequence ID" value="MFD1798524.1"/>
    <property type="molecule type" value="Genomic_DNA"/>
</dbReference>
<dbReference type="InterPro" id="IPR018604">
    <property type="entry name" value="YycI-like"/>
</dbReference>
<name>A0ABW4NJF5_9LACT</name>
<reference evidence="5" key="1">
    <citation type="journal article" date="2019" name="Int. J. Syst. Evol. Microbiol.">
        <title>The Global Catalogue of Microorganisms (GCM) 10K type strain sequencing project: providing services to taxonomists for standard genome sequencing and annotation.</title>
        <authorList>
            <consortium name="The Broad Institute Genomics Platform"/>
            <consortium name="The Broad Institute Genome Sequencing Center for Infectious Disease"/>
            <person name="Wu L."/>
            <person name="Ma J."/>
        </authorList>
    </citation>
    <scope>NUCLEOTIDE SEQUENCE [LARGE SCALE GENOMIC DNA]</scope>
    <source>
        <strain evidence="5">KCTC 42143</strain>
    </source>
</reference>
<feature type="region of interest" description="Disordered" evidence="1">
    <location>
        <begin position="265"/>
        <end position="297"/>
    </location>
</feature>
<evidence type="ECO:0000256" key="1">
    <source>
        <dbReference type="SAM" id="MobiDB-lite"/>
    </source>
</evidence>
<organism evidence="4 5">
    <name type="scientific">Carnobacterium antarcticum</name>
    <dbReference type="NCBI Taxonomy" id="2126436"/>
    <lineage>
        <taxon>Bacteria</taxon>
        <taxon>Bacillati</taxon>
        <taxon>Bacillota</taxon>
        <taxon>Bacilli</taxon>
        <taxon>Lactobacillales</taxon>
        <taxon>Carnobacteriaceae</taxon>
        <taxon>Carnobacterium</taxon>
    </lineage>
</organism>
<protein>
    <submittedName>
        <fullName evidence="4">Two-component system regulatory protein YycI</fullName>
    </submittedName>
</protein>
<keyword evidence="2" id="KW-0472">Membrane</keyword>
<keyword evidence="2" id="KW-1133">Transmembrane helix</keyword>
<dbReference type="Pfam" id="PF09648">
    <property type="entry name" value="YycI"/>
    <property type="match status" value="1"/>
</dbReference>
<evidence type="ECO:0000313" key="4">
    <source>
        <dbReference type="EMBL" id="MFD1798524.1"/>
    </source>
</evidence>
<keyword evidence="5" id="KW-1185">Reference proteome</keyword>
<dbReference type="Proteomes" id="UP001597285">
    <property type="component" value="Unassembled WGS sequence"/>
</dbReference>
<feature type="transmembrane region" description="Helical" evidence="2">
    <location>
        <begin position="7"/>
        <end position="26"/>
    </location>
</feature>
<feature type="domain" description="Regulatory protein YycH-like" evidence="3">
    <location>
        <begin position="44"/>
        <end position="259"/>
    </location>
</feature>
<accession>A0ABW4NJF5</accession>
<evidence type="ECO:0000313" key="5">
    <source>
        <dbReference type="Proteomes" id="UP001597285"/>
    </source>
</evidence>
<sequence length="297" mass="33735">MDFKRIEIIFVLTFLALNVFLLVTYFDKNYNDFSENDSNVQVNFIDEMDKANIKLPKFQNETNKVPYVQTEANDLLTENRDKLSNQTRIVEENGAIYSSILSNPIALSQEKKLTSKDIEKLNDFVKSDQILFGKDYQFFRYIPSGQQIIYAQIANNIPITDGTSEIIFHLDSSKQVISYEQRYVGPVTVQGESRELITDKNAVDILYQNNEIPADTTVKKPVLGYYRTLNLEELSMYAPVWFVEIDSSTDTQAKRVDAINGTIIKSSSIETPASEEKDDSSADSSESSSSELSSEKQ</sequence>
<gene>
    <name evidence="4" type="ORF">ACFSBK_01435</name>
</gene>
<dbReference type="RefSeq" id="WP_058919591.1">
    <property type="nucleotide sequence ID" value="NZ_JBHSQC010000005.1"/>
</dbReference>
<keyword evidence="2" id="KW-0812">Transmembrane</keyword>
<evidence type="ECO:0000256" key="2">
    <source>
        <dbReference type="SAM" id="Phobius"/>
    </source>
</evidence>
<dbReference type="Gene3D" id="2.40.128.690">
    <property type="entry name" value="YycH protein, domain 3-like"/>
    <property type="match status" value="1"/>
</dbReference>